<protein>
    <recommendedName>
        <fullName evidence="2">DUF2760 domain-containing protein</fullName>
    </recommendedName>
</protein>
<name>A0A7Y9U705_9BURK</name>
<evidence type="ECO:0000256" key="1">
    <source>
        <dbReference type="SAM" id="MobiDB-lite"/>
    </source>
</evidence>
<dbReference type="RefSeq" id="WP_179635236.1">
    <property type="nucleotide sequence ID" value="NZ_JACCFH010000001.1"/>
</dbReference>
<dbReference type="InterPro" id="IPR021212">
    <property type="entry name" value="DUF2760"/>
</dbReference>
<feature type="domain" description="DUF2760" evidence="2">
    <location>
        <begin position="84"/>
        <end position="206"/>
    </location>
</feature>
<keyword evidence="4" id="KW-1185">Reference proteome</keyword>
<dbReference type="SUPFAM" id="SSF101447">
    <property type="entry name" value="Formin homology 2 domain (FH2 domain)"/>
    <property type="match status" value="1"/>
</dbReference>
<dbReference type="Pfam" id="PF10816">
    <property type="entry name" value="DUF2760"/>
    <property type="match status" value="1"/>
</dbReference>
<feature type="region of interest" description="Disordered" evidence="1">
    <location>
        <begin position="52"/>
        <end position="74"/>
    </location>
</feature>
<evidence type="ECO:0000259" key="2">
    <source>
        <dbReference type="Pfam" id="PF10816"/>
    </source>
</evidence>
<gene>
    <name evidence="3" type="ORF">BDD16_003604</name>
</gene>
<evidence type="ECO:0000313" key="3">
    <source>
        <dbReference type="EMBL" id="NYG34618.1"/>
    </source>
</evidence>
<evidence type="ECO:0000313" key="4">
    <source>
        <dbReference type="Proteomes" id="UP000518288"/>
    </source>
</evidence>
<dbReference type="Proteomes" id="UP000518288">
    <property type="component" value="Unassembled WGS sequence"/>
</dbReference>
<dbReference type="AlphaFoldDB" id="A0A7Y9U705"/>
<accession>A0A7Y9U705</accession>
<dbReference type="EMBL" id="JACCFH010000001">
    <property type="protein sequence ID" value="NYG34618.1"/>
    <property type="molecule type" value="Genomic_DNA"/>
</dbReference>
<organism evidence="3 4">
    <name type="scientific">Sphaerotilus montanus</name>
    <dbReference type="NCBI Taxonomy" id="522889"/>
    <lineage>
        <taxon>Bacteria</taxon>
        <taxon>Pseudomonadati</taxon>
        <taxon>Pseudomonadota</taxon>
        <taxon>Betaproteobacteria</taxon>
        <taxon>Burkholderiales</taxon>
        <taxon>Sphaerotilaceae</taxon>
        <taxon>Sphaerotilus</taxon>
    </lineage>
</organism>
<comment type="caution">
    <text evidence="3">The sequence shown here is derived from an EMBL/GenBank/DDBJ whole genome shotgun (WGS) entry which is preliminary data.</text>
</comment>
<sequence>MPSPHRSSSPPPSFLRRLSMAFSVLFSGELAQRYLAADAPVAAAPEPVTPPAPAPVPAPAPIAPPPPPPPPPPPQIITLKEATPDAALQLLGLLQREARLIDFVQEDLTGHADADVGAAARLVHEGCRKVLAAHFTLAPVRTEEEGRRITLPAGFDASAVRLTGNVVGQAPFTGTLSHRGWRVTEVRLPQRAEHHDAAIVAQAEVEL</sequence>
<proteinExistence type="predicted"/>
<reference evidence="3 4" key="1">
    <citation type="submission" date="2020-07" db="EMBL/GenBank/DDBJ databases">
        <title>Genomic Encyclopedia of Archaeal and Bacterial Type Strains, Phase II (KMG-II): from individual species to whole genera.</title>
        <authorList>
            <person name="Goeker M."/>
        </authorList>
    </citation>
    <scope>NUCLEOTIDE SEQUENCE [LARGE SCALE GENOMIC DNA]</scope>
    <source>
        <strain evidence="3 4">DSM 21226</strain>
    </source>
</reference>